<dbReference type="InterPro" id="IPR043519">
    <property type="entry name" value="NT_sf"/>
</dbReference>
<dbReference type="PANTHER" id="PTHR10682">
    <property type="entry name" value="POLY A POLYMERASE"/>
    <property type="match status" value="1"/>
</dbReference>
<dbReference type="Pfam" id="PF01909">
    <property type="entry name" value="NTP_transf_2"/>
    <property type="match status" value="1"/>
</dbReference>
<comment type="caution">
    <text evidence="2">The sequence shown here is derived from an EMBL/GenBank/DDBJ whole genome shotgun (WGS) entry which is preliminary data.</text>
</comment>
<dbReference type="InterPro" id="IPR002934">
    <property type="entry name" value="Polymerase_NTP_transf_dom"/>
</dbReference>
<accession>A0A813A2H2</accession>
<reference evidence="2" key="1">
    <citation type="submission" date="2021-02" db="EMBL/GenBank/DDBJ databases">
        <authorList>
            <person name="Dougan E. K."/>
            <person name="Rhodes N."/>
            <person name="Thang M."/>
            <person name="Chan C."/>
        </authorList>
    </citation>
    <scope>NUCLEOTIDE SEQUENCE</scope>
</reference>
<dbReference type="PANTHER" id="PTHR10682:SF10">
    <property type="entry name" value="POLYNUCLEOTIDE ADENYLYLTRANSFERASE"/>
    <property type="match status" value="1"/>
</dbReference>
<proteinExistence type="predicted"/>
<feature type="non-terminal residue" evidence="2">
    <location>
        <position position="132"/>
    </location>
</feature>
<dbReference type="SUPFAM" id="SSF81301">
    <property type="entry name" value="Nucleotidyltransferase"/>
    <property type="match status" value="1"/>
</dbReference>
<gene>
    <name evidence="2" type="ORF">SNEC2469_LOCUS26521</name>
</gene>
<dbReference type="GO" id="GO:0005634">
    <property type="term" value="C:nucleus"/>
    <property type="evidence" value="ECO:0007669"/>
    <property type="project" value="TreeGrafter"/>
</dbReference>
<keyword evidence="3" id="KW-1185">Reference proteome</keyword>
<evidence type="ECO:0000313" key="2">
    <source>
        <dbReference type="EMBL" id="CAE7852747.1"/>
    </source>
</evidence>
<dbReference type="OrthoDB" id="424608at2759"/>
<feature type="domain" description="Polymerase nucleotidyl transferase" evidence="1">
    <location>
        <begin position="1"/>
        <end position="63"/>
    </location>
</feature>
<dbReference type="Gene3D" id="3.30.460.10">
    <property type="entry name" value="Beta Polymerase, domain 2"/>
    <property type="match status" value="1"/>
</dbReference>
<feature type="non-terminal residue" evidence="2">
    <location>
        <position position="1"/>
    </location>
</feature>
<protein>
    <recommendedName>
        <fullName evidence="1">Polymerase nucleotidyl transferase domain-containing protein</fullName>
    </recommendedName>
</protein>
<organism evidence="2 3">
    <name type="scientific">Symbiodinium necroappetens</name>
    <dbReference type="NCBI Taxonomy" id="1628268"/>
    <lineage>
        <taxon>Eukaryota</taxon>
        <taxon>Sar</taxon>
        <taxon>Alveolata</taxon>
        <taxon>Dinophyceae</taxon>
        <taxon>Suessiales</taxon>
        <taxon>Symbiodiniaceae</taxon>
        <taxon>Symbiodinium</taxon>
    </lineage>
</organism>
<sequence>VVLLGSSALGIADKGSDIDVLACSAELTSSQYFTMARQELEGLEVQDLELAEDAVVPLLKFRAEGKEFEVQFSELRDEHLPLLRSSHAGGGEHGYERLCSRCFSSMALCHRWDFPRRWTPGSSSVRPLLPGA</sequence>
<dbReference type="GO" id="GO:1990817">
    <property type="term" value="F:poly(A) RNA polymerase activity"/>
    <property type="evidence" value="ECO:0007669"/>
    <property type="project" value="TreeGrafter"/>
</dbReference>
<evidence type="ECO:0000259" key="1">
    <source>
        <dbReference type="Pfam" id="PF01909"/>
    </source>
</evidence>
<dbReference type="Proteomes" id="UP000601435">
    <property type="component" value="Unassembled WGS sequence"/>
</dbReference>
<evidence type="ECO:0000313" key="3">
    <source>
        <dbReference type="Proteomes" id="UP000601435"/>
    </source>
</evidence>
<dbReference type="AlphaFoldDB" id="A0A813A2H2"/>
<dbReference type="EMBL" id="CAJNJA010054141">
    <property type="protein sequence ID" value="CAE7852747.1"/>
    <property type="molecule type" value="Genomic_DNA"/>
</dbReference>
<name>A0A813A2H2_9DINO</name>